<proteinExistence type="predicted"/>
<evidence type="ECO:0000313" key="1">
    <source>
        <dbReference type="EMBL" id="RNA38185.1"/>
    </source>
</evidence>
<dbReference type="Proteomes" id="UP000276133">
    <property type="component" value="Unassembled WGS sequence"/>
</dbReference>
<sequence>MPFTNSPPGKLTDVNGNIASRVEFISTLHRLVSTAVIRPTTTSPTSPIYLFLIPHEGWISVDT</sequence>
<comment type="caution">
    <text evidence="1">The sequence shown here is derived from an EMBL/GenBank/DDBJ whole genome shotgun (WGS) entry which is preliminary data.</text>
</comment>
<organism evidence="1 2">
    <name type="scientific">Brachionus plicatilis</name>
    <name type="common">Marine rotifer</name>
    <name type="synonym">Brachionus muelleri</name>
    <dbReference type="NCBI Taxonomy" id="10195"/>
    <lineage>
        <taxon>Eukaryota</taxon>
        <taxon>Metazoa</taxon>
        <taxon>Spiralia</taxon>
        <taxon>Gnathifera</taxon>
        <taxon>Rotifera</taxon>
        <taxon>Eurotatoria</taxon>
        <taxon>Monogononta</taxon>
        <taxon>Pseudotrocha</taxon>
        <taxon>Ploima</taxon>
        <taxon>Brachionidae</taxon>
        <taxon>Brachionus</taxon>
    </lineage>
</organism>
<protein>
    <submittedName>
        <fullName evidence="1">Uncharacterized protein</fullName>
    </submittedName>
</protein>
<evidence type="ECO:0000313" key="2">
    <source>
        <dbReference type="Proteomes" id="UP000276133"/>
    </source>
</evidence>
<reference evidence="1 2" key="1">
    <citation type="journal article" date="2018" name="Sci. Rep.">
        <title>Genomic signatures of local adaptation to the degree of environmental predictability in rotifers.</title>
        <authorList>
            <person name="Franch-Gras L."/>
            <person name="Hahn C."/>
            <person name="Garcia-Roger E.M."/>
            <person name="Carmona M.J."/>
            <person name="Serra M."/>
            <person name="Gomez A."/>
        </authorList>
    </citation>
    <scope>NUCLEOTIDE SEQUENCE [LARGE SCALE GENOMIC DNA]</scope>
    <source>
        <strain evidence="1">HYR1</strain>
    </source>
</reference>
<accession>A0A3M7SR62</accession>
<gene>
    <name evidence="1" type="ORF">BpHYR1_024627</name>
</gene>
<dbReference type="AlphaFoldDB" id="A0A3M7SR62"/>
<keyword evidence="2" id="KW-1185">Reference proteome</keyword>
<dbReference type="EMBL" id="REGN01000910">
    <property type="protein sequence ID" value="RNA38185.1"/>
    <property type="molecule type" value="Genomic_DNA"/>
</dbReference>
<name>A0A3M7SR62_BRAPC</name>